<evidence type="ECO:0000313" key="6">
    <source>
        <dbReference type="EMBL" id="GEN35195.1"/>
    </source>
</evidence>
<keyword evidence="2 5" id="KW-0812">Transmembrane</keyword>
<dbReference type="InterPro" id="IPR003825">
    <property type="entry name" value="Colicin-V_CvpA"/>
</dbReference>
<keyword evidence="4 5" id="KW-0472">Membrane</keyword>
<comment type="caution">
    <text evidence="6">The sequence shown here is derived from an EMBL/GenBank/DDBJ whole genome shotgun (WGS) entry which is preliminary data.</text>
</comment>
<dbReference type="Pfam" id="PF02674">
    <property type="entry name" value="Colicin_V"/>
    <property type="match status" value="1"/>
</dbReference>
<dbReference type="GO" id="GO:0016020">
    <property type="term" value="C:membrane"/>
    <property type="evidence" value="ECO:0007669"/>
    <property type="project" value="UniProtKB-SubCell"/>
</dbReference>
<dbReference type="OrthoDB" id="2680486at2"/>
<comment type="subcellular location">
    <subcellularLocation>
        <location evidence="1">Membrane</location>
        <topology evidence="1">Multi-pass membrane protein</topology>
    </subcellularLocation>
</comment>
<gene>
    <name evidence="6" type="ORF">ADA01nite_26550</name>
</gene>
<evidence type="ECO:0000313" key="7">
    <source>
        <dbReference type="Proteomes" id="UP000321157"/>
    </source>
</evidence>
<dbReference type="PANTHER" id="PTHR37306:SF1">
    <property type="entry name" value="COLICIN V PRODUCTION PROTEIN"/>
    <property type="match status" value="1"/>
</dbReference>
<feature type="transmembrane region" description="Helical" evidence="5">
    <location>
        <begin position="79"/>
        <end position="101"/>
    </location>
</feature>
<feature type="transmembrane region" description="Helical" evidence="5">
    <location>
        <begin position="28"/>
        <end position="45"/>
    </location>
</feature>
<sequence>MNILDIVILVLLVLSVWRGYRTGLIGQLVRVASFIASFVVAFMYYRPVAAKLAEWVPLSSAEASGSFGAVAGFPIVQHAIYNIVAFALLAFATGLAVRLVGGFLDRITKLPGLSIVNRLAGGIVGAVKNGLILFIILAVASLLPIPTVQQTLDTSLFASYATTYSSDLAQWVKEMIQNPLSTTSENTNSL</sequence>
<keyword evidence="3 5" id="KW-1133">Transmembrane helix</keyword>
<evidence type="ECO:0008006" key="8">
    <source>
        <dbReference type="Google" id="ProtNLM"/>
    </source>
</evidence>
<evidence type="ECO:0000256" key="2">
    <source>
        <dbReference type="ARBA" id="ARBA00022692"/>
    </source>
</evidence>
<dbReference type="EMBL" id="BJXX01000120">
    <property type="protein sequence ID" value="GEN35195.1"/>
    <property type="molecule type" value="Genomic_DNA"/>
</dbReference>
<dbReference type="Proteomes" id="UP000321157">
    <property type="component" value="Unassembled WGS sequence"/>
</dbReference>
<feature type="transmembrane region" description="Helical" evidence="5">
    <location>
        <begin position="122"/>
        <end position="143"/>
    </location>
</feature>
<evidence type="ECO:0000256" key="5">
    <source>
        <dbReference type="SAM" id="Phobius"/>
    </source>
</evidence>
<evidence type="ECO:0000256" key="3">
    <source>
        <dbReference type="ARBA" id="ARBA00022989"/>
    </source>
</evidence>
<reference evidence="6 7" key="1">
    <citation type="submission" date="2019-07" db="EMBL/GenBank/DDBJ databases">
        <title>Whole genome shotgun sequence of Aneurinibacillus danicus NBRC 102444.</title>
        <authorList>
            <person name="Hosoyama A."/>
            <person name="Uohara A."/>
            <person name="Ohji S."/>
            <person name="Ichikawa N."/>
        </authorList>
    </citation>
    <scope>NUCLEOTIDE SEQUENCE [LARGE SCALE GENOMIC DNA]</scope>
    <source>
        <strain evidence="6 7">NBRC 102444</strain>
    </source>
</reference>
<keyword evidence="7" id="KW-1185">Reference proteome</keyword>
<organism evidence="6 7">
    <name type="scientific">Aneurinibacillus danicus</name>
    <dbReference type="NCBI Taxonomy" id="267746"/>
    <lineage>
        <taxon>Bacteria</taxon>
        <taxon>Bacillati</taxon>
        <taxon>Bacillota</taxon>
        <taxon>Bacilli</taxon>
        <taxon>Bacillales</taxon>
        <taxon>Paenibacillaceae</taxon>
        <taxon>Aneurinibacillus group</taxon>
        <taxon>Aneurinibacillus</taxon>
    </lineage>
</organism>
<dbReference type="RefSeq" id="WP_146810589.1">
    <property type="nucleotide sequence ID" value="NZ_BJXX01000120.1"/>
</dbReference>
<accession>A0A511V8C0</accession>
<name>A0A511V8C0_9BACL</name>
<proteinExistence type="predicted"/>
<dbReference type="GO" id="GO:0009403">
    <property type="term" value="P:toxin biosynthetic process"/>
    <property type="evidence" value="ECO:0007669"/>
    <property type="project" value="InterPro"/>
</dbReference>
<evidence type="ECO:0000256" key="1">
    <source>
        <dbReference type="ARBA" id="ARBA00004141"/>
    </source>
</evidence>
<dbReference type="AlphaFoldDB" id="A0A511V8C0"/>
<protein>
    <recommendedName>
        <fullName evidence="8">Colicin V production protein</fullName>
    </recommendedName>
</protein>
<evidence type="ECO:0000256" key="4">
    <source>
        <dbReference type="ARBA" id="ARBA00023136"/>
    </source>
</evidence>
<dbReference type="PANTHER" id="PTHR37306">
    <property type="entry name" value="COLICIN V PRODUCTION PROTEIN"/>
    <property type="match status" value="1"/>
</dbReference>